<name>A0A9D9DQI7_9BACT</name>
<evidence type="ECO:0000313" key="3">
    <source>
        <dbReference type="Proteomes" id="UP000823632"/>
    </source>
</evidence>
<comment type="caution">
    <text evidence="2">The sequence shown here is derived from an EMBL/GenBank/DDBJ whole genome shotgun (WGS) entry which is preliminary data.</text>
</comment>
<keyword evidence="1" id="KW-0812">Transmembrane</keyword>
<evidence type="ECO:0000313" key="2">
    <source>
        <dbReference type="EMBL" id="MBO8430995.1"/>
    </source>
</evidence>
<organism evidence="2 3">
    <name type="scientific">Candidatus Scatousia excrementipullorum</name>
    <dbReference type="NCBI Taxonomy" id="2840936"/>
    <lineage>
        <taxon>Bacteria</taxon>
        <taxon>Candidatus Scatousia</taxon>
    </lineage>
</organism>
<dbReference type="EMBL" id="JADIND010000138">
    <property type="protein sequence ID" value="MBO8430995.1"/>
    <property type="molecule type" value="Genomic_DNA"/>
</dbReference>
<proteinExistence type="predicted"/>
<sequence length="223" mass="25727">MRECEDLKDFVNELRFQVRGVVPEELKSEEKYILDMVYTMSKLCAENVSKEDNLSVLLCKCIIRMVAEMTFHKTVALLEANVPKEYHETVLHHINYHIYNYLGNFYSDPINDVVIKLVCDLVDVEYNKALDNLFEKKVIQSRVYEKAVAAGKDVYVVPVSIFDVLKSSPYVSFAYIISLPVIFISALICFLHSDMIIGTIFLVIFILLLARFLTRENDIVLKP</sequence>
<feature type="transmembrane region" description="Helical" evidence="1">
    <location>
        <begin position="170"/>
        <end position="190"/>
    </location>
</feature>
<gene>
    <name evidence="2" type="ORF">IAC76_06365</name>
</gene>
<accession>A0A9D9DQI7</accession>
<dbReference type="AlphaFoldDB" id="A0A9D9DQI7"/>
<keyword evidence="1" id="KW-1133">Transmembrane helix</keyword>
<reference evidence="2" key="2">
    <citation type="journal article" date="2021" name="PeerJ">
        <title>Extensive microbial diversity within the chicken gut microbiome revealed by metagenomics and culture.</title>
        <authorList>
            <person name="Gilroy R."/>
            <person name="Ravi A."/>
            <person name="Getino M."/>
            <person name="Pursley I."/>
            <person name="Horton D.L."/>
            <person name="Alikhan N.F."/>
            <person name="Baker D."/>
            <person name="Gharbi K."/>
            <person name="Hall N."/>
            <person name="Watson M."/>
            <person name="Adriaenssens E.M."/>
            <person name="Foster-Nyarko E."/>
            <person name="Jarju S."/>
            <person name="Secka A."/>
            <person name="Antonio M."/>
            <person name="Oren A."/>
            <person name="Chaudhuri R.R."/>
            <person name="La Ragione R."/>
            <person name="Hildebrand F."/>
            <person name="Pallen M.J."/>
        </authorList>
    </citation>
    <scope>NUCLEOTIDE SEQUENCE</scope>
    <source>
        <strain evidence="2">10192</strain>
    </source>
</reference>
<feature type="transmembrane region" description="Helical" evidence="1">
    <location>
        <begin position="196"/>
        <end position="214"/>
    </location>
</feature>
<keyword evidence="1" id="KW-0472">Membrane</keyword>
<dbReference type="Proteomes" id="UP000823632">
    <property type="component" value="Unassembled WGS sequence"/>
</dbReference>
<protein>
    <submittedName>
        <fullName evidence="2">Uncharacterized protein</fullName>
    </submittedName>
</protein>
<reference evidence="2" key="1">
    <citation type="submission" date="2020-10" db="EMBL/GenBank/DDBJ databases">
        <authorList>
            <person name="Gilroy R."/>
        </authorList>
    </citation>
    <scope>NUCLEOTIDE SEQUENCE</scope>
    <source>
        <strain evidence="2">10192</strain>
    </source>
</reference>
<evidence type="ECO:0000256" key="1">
    <source>
        <dbReference type="SAM" id="Phobius"/>
    </source>
</evidence>